<organism evidence="2 3">
    <name type="scientific">Litorivita pollutaquae</name>
    <dbReference type="NCBI Taxonomy" id="2200892"/>
    <lineage>
        <taxon>Bacteria</taxon>
        <taxon>Pseudomonadati</taxon>
        <taxon>Pseudomonadota</taxon>
        <taxon>Alphaproteobacteria</taxon>
        <taxon>Rhodobacterales</taxon>
        <taxon>Paracoccaceae</taxon>
        <taxon>Litorivita</taxon>
    </lineage>
</organism>
<sequence length="141" mass="14510">MTVGDRYEHCTAGQPGQMPVLPLADVGAALFAAIAILSGQRTGQGRCVDVSMSNGAVSMRTAFLIPAANGTALGKFIAEPAYGVFTCKGGELMTRSFAHDGGKAETFLVQPLKCAGFESLISGVPPEIRADNESVVMGGSD</sequence>
<gene>
    <name evidence="2" type="ORF">DI396_12960</name>
</gene>
<name>A0A2V4MZ29_9RHOB</name>
<evidence type="ECO:0000256" key="1">
    <source>
        <dbReference type="SAM" id="Phobius"/>
    </source>
</evidence>
<evidence type="ECO:0000313" key="3">
    <source>
        <dbReference type="Proteomes" id="UP000248012"/>
    </source>
</evidence>
<accession>A0A2V4MZ29</accession>
<dbReference type="GO" id="GO:0003824">
    <property type="term" value="F:catalytic activity"/>
    <property type="evidence" value="ECO:0007669"/>
    <property type="project" value="InterPro"/>
</dbReference>
<reference evidence="2 3" key="1">
    <citation type="submission" date="2018-05" db="EMBL/GenBank/DDBJ databases">
        <title>Oceanovita maritima gen. nov., sp. nov., a marine bacterium in the family Rhodobacteraceae isolated from surface seawater of Lundu port Xiamen, China.</title>
        <authorList>
            <person name="Hetharua B.H."/>
            <person name="Min D."/>
            <person name="Liao H."/>
            <person name="Tian Y."/>
        </authorList>
    </citation>
    <scope>NUCLEOTIDE SEQUENCE [LARGE SCALE GENOMIC DNA]</scope>
    <source>
        <strain evidence="2 3">FSX-11</strain>
    </source>
</reference>
<proteinExistence type="predicted"/>
<dbReference type="Gene3D" id="3.40.50.10540">
    <property type="entry name" value="Crotonobetainyl-coa:carnitine coa-transferase, domain 1"/>
    <property type="match status" value="1"/>
</dbReference>
<keyword evidence="3" id="KW-1185">Reference proteome</keyword>
<evidence type="ECO:0008006" key="4">
    <source>
        <dbReference type="Google" id="ProtNLM"/>
    </source>
</evidence>
<keyword evidence="1" id="KW-0472">Membrane</keyword>
<dbReference type="Pfam" id="PF02515">
    <property type="entry name" value="CoA_transf_3"/>
    <property type="match status" value="1"/>
</dbReference>
<dbReference type="AlphaFoldDB" id="A0A2V4MZ29"/>
<feature type="transmembrane region" description="Helical" evidence="1">
    <location>
        <begin position="20"/>
        <end position="37"/>
    </location>
</feature>
<dbReference type="Proteomes" id="UP000248012">
    <property type="component" value="Unassembled WGS sequence"/>
</dbReference>
<evidence type="ECO:0000313" key="2">
    <source>
        <dbReference type="EMBL" id="PYC46942.1"/>
    </source>
</evidence>
<dbReference type="SUPFAM" id="SSF89796">
    <property type="entry name" value="CoA-transferase family III (CaiB/BaiF)"/>
    <property type="match status" value="1"/>
</dbReference>
<dbReference type="RefSeq" id="WP_110796706.1">
    <property type="nucleotide sequence ID" value="NZ_KZ826488.1"/>
</dbReference>
<dbReference type="InterPro" id="IPR003673">
    <property type="entry name" value="CoA-Trfase_fam_III"/>
</dbReference>
<dbReference type="InterPro" id="IPR023606">
    <property type="entry name" value="CoA-Trfase_III_dom_1_sf"/>
</dbReference>
<keyword evidence="1" id="KW-1133">Transmembrane helix</keyword>
<dbReference type="EMBL" id="QFVT01000009">
    <property type="protein sequence ID" value="PYC46942.1"/>
    <property type="molecule type" value="Genomic_DNA"/>
</dbReference>
<protein>
    <recommendedName>
        <fullName evidence="4">CoA-transferase family III</fullName>
    </recommendedName>
</protein>
<keyword evidence="1" id="KW-0812">Transmembrane</keyword>
<comment type="caution">
    <text evidence="2">The sequence shown here is derived from an EMBL/GenBank/DDBJ whole genome shotgun (WGS) entry which is preliminary data.</text>
</comment>